<organism evidence="1 2">
    <name type="scientific">Araneus ventricosus</name>
    <name type="common">Orbweaver spider</name>
    <name type="synonym">Epeira ventricosa</name>
    <dbReference type="NCBI Taxonomy" id="182803"/>
    <lineage>
        <taxon>Eukaryota</taxon>
        <taxon>Metazoa</taxon>
        <taxon>Ecdysozoa</taxon>
        <taxon>Arthropoda</taxon>
        <taxon>Chelicerata</taxon>
        <taxon>Arachnida</taxon>
        <taxon>Araneae</taxon>
        <taxon>Araneomorphae</taxon>
        <taxon>Entelegynae</taxon>
        <taxon>Araneoidea</taxon>
        <taxon>Araneidae</taxon>
        <taxon>Araneus</taxon>
    </lineage>
</organism>
<proteinExistence type="predicted"/>
<evidence type="ECO:0000313" key="2">
    <source>
        <dbReference type="Proteomes" id="UP000499080"/>
    </source>
</evidence>
<dbReference type="AlphaFoldDB" id="A0A4Y2FNS1"/>
<evidence type="ECO:0000313" key="1">
    <source>
        <dbReference type="EMBL" id="GBM41979.1"/>
    </source>
</evidence>
<accession>A0A4Y2FNS1</accession>
<name>A0A4Y2FNS1_ARAVE</name>
<keyword evidence="2" id="KW-1185">Reference proteome</keyword>
<sequence>MVCKLVDLLSFNVIGARGRQQALKASRVSASRNCVAKFRDSHLSDMNTRHHLSEDNCSPRYSRGRHTAIRAADGRYFWLTARRHRILHQPTSVILLQRPLQG</sequence>
<gene>
    <name evidence="1" type="ORF">AVEN_3602_1</name>
</gene>
<dbReference type="Proteomes" id="UP000499080">
    <property type="component" value="Unassembled WGS sequence"/>
</dbReference>
<comment type="caution">
    <text evidence="1">The sequence shown here is derived from an EMBL/GenBank/DDBJ whole genome shotgun (WGS) entry which is preliminary data.</text>
</comment>
<protein>
    <submittedName>
        <fullName evidence="1">Uncharacterized protein</fullName>
    </submittedName>
</protein>
<dbReference type="EMBL" id="BGPR01000981">
    <property type="protein sequence ID" value="GBM41979.1"/>
    <property type="molecule type" value="Genomic_DNA"/>
</dbReference>
<reference evidence="1 2" key="1">
    <citation type="journal article" date="2019" name="Sci. Rep.">
        <title>Orb-weaving spider Araneus ventricosus genome elucidates the spidroin gene catalogue.</title>
        <authorList>
            <person name="Kono N."/>
            <person name="Nakamura H."/>
            <person name="Ohtoshi R."/>
            <person name="Moran D.A.P."/>
            <person name="Shinohara A."/>
            <person name="Yoshida Y."/>
            <person name="Fujiwara M."/>
            <person name="Mori M."/>
            <person name="Tomita M."/>
            <person name="Arakawa K."/>
        </authorList>
    </citation>
    <scope>NUCLEOTIDE SEQUENCE [LARGE SCALE GENOMIC DNA]</scope>
</reference>